<name>A0A8H2JLC1_9GAMM</name>
<accession>A0A8H2JLC1</accession>
<sequence length="106" mass="11681">MLILNGSAQCMLTNGKQVQGNRHGFNMFVKHDDLTAQLTDIEKYLVDRGWDNIEITDNGLIENIEGISHSVLIDAFKKAQSEGLSVVINNHAIVSSELKSNAIKSN</sequence>
<evidence type="ECO:0000313" key="2">
    <source>
        <dbReference type="Proteomes" id="UP000307702"/>
    </source>
</evidence>
<dbReference type="RefSeq" id="WP_138623215.1">
    <property type="nucleotide sequence ID" value="NZ_SZVP01000009.1"/>
</dbReference>
<dbReference type="EMBL" id="SZVP01000009">
    <property type="protein sequence ID" value="TMM44950.1"/>
    <property type="molecule type" value="Genomic_DNA"/>
</dbReference>
<protein>
    <submittedName>
        <fullName evidence="1">Uncharacterized protein</fullName>
    </submittedName>
</protein>
<organism evidence="1 2">
    <name type="scientific">Colwellia ponticola</name>
    <dbReference type="NCBI Taxonomy" id="2304625"/>
    <lineage>
        <taxon>Bacteria</taxon>
        <taxon>Pseudomonadati</taxon>
        <taxon>Pseudomonadota</taxon>
        <taxon>Gammaproteobacteria</taxon>
        <taxon>Alteromonadales</taxon>
        <taxon>Colwelliaceae</taxon>
        <taxon>Colwellia</taxon>
    </lineage>
</organism>
<proteinExistence type="predicted"/>
<dbReference type="Proteomes" id="UP000307702">
    <property type="component" value="Unassembled WGS sequence"/>
</dbReference>
<reference evidence="1 2" key="1">
    <citation type="submission" date="2019-05" db="EMBL/GenBank/DDBJ databases">
        <title>Colwellia ponticola sp. nov., isolated from seawater.</title>
        <authorList>
            <person name="Yoon J.-H."/>
        </authorList>
    </citation>
    <scope>NUCLEOTIDE SEQUENCE [LARGE SCALE GENOMIC DNA]</scope>
    <source>
        <strain evidence="1 2">OISW-25</strain>
    </source>
</reference>
<comment type="caution">
    <text evidence="1">The sequence shown here is derived from an EMBL/GenBank/DDBJ whole genome shotgun (WGS) entry which is preliminary data.</text>
</comment>
<evidence type="ECO:0000313" key="1">
    <source>
        <dbReference type="EMBL" id="TMM44950.1"/>
    </source>
</evidence>
<keyword evidence="2" id="KW-1185">Reference proteome</keyword>
<dbReference type="OrthoDB" id="6227764at2"/>
<dbReference type="AlphaFoldDB" id="A0A8H2JLC1"/>
<gene>
    <name evidence="1" type="ORF">FCS21_10720</name>
</gene>